<reference evidence="2" key="1">
    <citation type="submission" date="2014-09" db="EMBL/GenBank/DDBJ databases">
        <authorList>
            <person name="Magalhaes I.L.F."/>
            <person name="Oliveira U."/>
            <person name="Santos F.R."/>
            <person name="Vidigal T.H.D.A."/>
            <person name="Brescovit A.D."/>
            <person name="Santos A.J."/>
        </authorList>
    </citation>
    <scope>NUCLEOTIDE SEQUENCE</scope>
    <source>
        <tissue evidence="2">Shoot tissue taken approximately 20 cm above the soil surface</tissue>
    </source>
</reference>
<dbReference type="EMBL" id="GBRH01185243">
    <property type="protein sequence ID" value="JAE12653.1"/>
    <property type="molecule type" value="Transcribed_RNA"/>
</dbReference>
<dbReference type="AlphaFoldDB" id="A0A0A9FWC8"/>
<evidence type="ECO:0000256" key="1">
    <source>
        <dbReference type="SAM" id="Phobius"/>
    </source>
</evidence>
<keyword evidence="1" id="KW-0472">Membrane</keyword>
<proteinExistence type="predicted"/>
<feature type="transmembrane region" description="Helical" evidence="1">
    <location>
        <begin position="27"/>
        <end position="44"/>
    </location>
</feature>
<reference evidence="2" key="2">
    <citation type="journal article" date="2015" name="Data Brief">
        <title>Shoot transcriptome of the giant reed, Arundo donax.</title>
        <authorList>
            <person name="Barrero R.A."/>
            <person name="Guerrero F.D."/>
            <person name="Moolhuijzen P."/>
            <person name="Goolsby J.A."/>
            <person name="Tidwell J."/>
            <person name="Bellgard S.E."/>
            <person name="Bellgard M.I."/>
        </authorList>
    </citation>
    <scope>NUCLEOTIDE SEQUENCE</scope>
    <source>
        <tissue evidence="2">Shoot tissue taken approximately 20 cm above the soil surface</tissue>
    </source>
</reference>
<evidence type="ECO:0000313" key="2">
    <source>
        <dbReference type="EMBL" id="JAE12653.1"/>
    </source>
</evidence>
<sequence length="49" mass="5469">MAMAMATSDLISCATTKLTTRNHQLQFLALFLATSTSCCTYWTFHDTYG</sequence>
<keyword evidence="1" id="KW-0812">Transmembrane</keyword>
<accession>A0A0A9FWC8</accession>
<protein>
    <submittedName>
        <fullName evidence="2">Uncharacterized protein</fullName>
    </submittedName>
</protein>
<keyword evidence="1" id="KW-1133">Transmembrane helix</keyword>
<name>A0A0A9FWC8_ARUDO</name>
<organism evidence="2">
    <name type="scientific">Arundo donax</name>
    <name type="common">Giant reed</name>
    <name type="synonym">Donax arundinaceus</name>
    <dbReference type="NCBI Taxonomy" id="35708"/>
    <lineage>
        <taxon>Eukaryota</taxon>
        <taxon>Viridiplantae</taxon>
        <taxon>Streptophyta</taxon>
        <taxon>Embryophyta</taxon>
        <taxon>Tracheophyta</taxon>
        <taxon>Spermatophyta</taxon>
        <taxon>Magnoliopsida</taxon>
        <taxon>Liliopsida</taxon>
        <taxon>Poales</taxon>
        <taxon>Poaceae</taxon>
        <taxon>PACMAD clade</taxon>
        <taxon>Arundinoideae</taxon>
        <taxon>Arundineae</taxon>
        <taxon>Arundo</taxon>
    </lineage>
</organism>